<dbReference type="PIRSF" id="PIRSF018266">
    <property type="entry name" value="FecR"/>
    <property type="match status" value="1"/>
</dbReference>
<evidence type="ECO:0000313" key="4">
    <source>
        <dbReference type="EMBL" id="MCW3486364.1"/>
    </source>
</evidence>
<accession>A0ABT3IQW5</accession>
<keyword evidence="1" id="KW-1133">Transmembrane helix</keyword>
<dbReference type="Gene3D" id="2.60.120.1440">
    <property type="match status" value="1"/>
</dbReference>
<dbReference type="Pfam" id="PF16344">
    <property type="entry name" value="FecR_C"/>
    <property type="match status" value="1"/>
</dbReference>
<gene>
    <name evidence="4" type="ORF">OL497_20860</name>
</gene>
<dbReference type="PANTHER" id="PTHR30273:SF2">
    <property type="entry name" value="PROTEIN FECR"/>
    <property type="match status" value="1"/>
</dbReference>
<evidence type="ECO:0000259" key="3">
    <source>
        <dbReference type="Pfam" id="PF16344"/>
    </source>
</evidence>
<comment type="caution">
    <text evidence="4">The sequence shown here is derived from an EMBL/GenBank/DDBJ whole genome shotgun (WGS) entry which is preliminary data.</text>
</comment>
<feature type="transmembrane region" description="Helical" evidence="1">
    <location>
        <begin position="78"/>
        <end position="97"/>
    </location>
</feature>
<reference evidence="4 5" key="1">
    <citation type="submission" date="2022-10" db="EMBL/GenBank/DDBJ databases">
        <title>Chitinophaga nivalis PC15 sp. nov., isolated from Pyeongchang county, South Korea.</title>
        <authorList>
            <person name="Trinh H.N."/>
        </authorList>
    </citation>
    <scope>NUCLEOTIDE SEQUENCE [LARGE SCALE GENOMIC DNA]</scope>
    <source>
        <strain evidence="4 5">PC14</strain>
    </source>
</reference>
<dbReference type="RefSeq" id="WP_264733180.1">
    <property type="nucleotide sequence ID" value="NZ_JAPDNR010000001.1"/>
</dbReference>
<dbReference type="PANTHER" id="PTHR30273">
    <property type="entry name" value="PERIPLASMIC SIGNAL SENSOR AND SIGMA FACTOR ACTIVATOR FECR-RELATED"/>
    <property type="match status" value="1"/>
</dbReference>
<dbReference type="InterPro" id="IPR032508">
    <property type="entry name" value="FecR_C"/>
</dbReference>
<sequence length="330" mass="36372">MISSPFDSDMLERFFNGNSTPAEHSQIMEWLQTLPASQRDAFFDRHLSQLEQLAPVPGEAQLASFETIRPMLKKRTTIVAIAGWCSVAAALAGLYLWCMPVSQPAPVAQTVVAAPMPASEQLHYQNTSAQKQQLRLPDSSVVILSAGAEITYPAHFTQHRTVTMSGTVYFDVKKDPHHPFVVQSGAIKTTVLGTSFTITDKALHKAWNIQVHTGKVQVGTGSGTPILLAAGEKASYRAVTGMLAKHHPVAAPAPVIKTWTNIAFDHTPLRTVIKAIEEKYQVTVILKNKELEDKPVSLFIKAQTLNDLLEELHTAFHIRYEITGEQVIIY</sequence>
<protein>
    <submittedName>
        <fullName evidence="4">FecR domain-containing protein</fullName>
    </submittedName>
</protein>
<keyword evidence="1" id="KW-0472">Membrane</keyword>
<evidence type="ECO:0000313" key="5">
    <source>
        <dbReference type="Proteomes" id="UP001207742"/>
    </source>
</evidence>
<dbReference type="Proteomes" id="UP001207742">
    <property type="component" value="Unassembled WGS sequence"/>
</dbReference>
<dbReference type="Pfam" id="PF04773">
    <property type="entry name" value="FecR"/>
    <property type="match status" value="1"/>
</dbReference>
<feature type="domain" description="FecR protein" evidence="2">
    <location>
        <begin position="128"/>
        <end position="217"/>
    </location>
</feature>
<organism evidence="4 5">
    <name type="scientific">Chitinophaga nivalis</name>
    <dbReference type="NCBI Taxonomy" id="2991709"/>
    <lineage>
        <taxon>Bacteria</taxon>
        <taxon>Pseudomonadati</taxon>
        <taxon>Bacteroidota</taxon>
        <taxon>Chitinophagia</taxon>
        <taxon>Chitinophagales</taxon>
        <taxon>Chitinophagaceae</taxon>
        <taxon>Chitinophaga</taxon>
    </lineage>
</organism>
<dbReference type="InterPro" id="IPR006860">
    <property type="entry name" value="FecR"/>
</dbReference>
<dbReference type="InterPro" id="IPR012373">
    <property type="entry name" value="Ferrdict_sens_TM"/>
</dbReference>
<dbReference type="EMBL" id="JAPDNS010000002">
    <property type="protein sequence ID" value="MCW3486364.1"/>
    <property type="molecule type" value="Genomic_DNA"/>
</dbReference>
<proteinExistence type="predicted"/>
<feature type="domain" description="Protein FecR C-terminal" evidence="3">
    <location>
        <begin position="262"/>
        <end position="329"/>
    </location>
</feature>
<evidence type="ECO:0000256" key="1">
    <source>
        <dbReference type="SAM" id="Phobius"/>
    </source>
</evidence>
<keyword evidence="5" id="KW-1185">Reference proteome</keyword>
<evidence type="ECO:0000259" key="2">
    <source>
        <dbReference type="Pfam" id="PF04773"/>
    </source>
</evidence>
<name>A0ABT3IQW5_9BACT</name>
<keyword evidence="1" id="KW-0812">Transmembrane</keyword>
<dbReference type="Gene3D" id="3.55.50.30">
    <property type="match status" value="1"/>
</dbReference>